<sequence>MANNEVKHLDEPKHLNTKDFVIGAIIGGVVGAATALFLAPKSGKDLRNDVSGQFISLKDKTDDLRVAVTQKGNDLAAATKEKTIQLKDKAVDAGNKLKETVKEQKEKMLKNDEVETEEEFI</sequence>
<protein>
    <recommendedName>
        <fullName evidence="4">Gas vesicle protein</fullName>
    </recommendedName>
</protein>
<dbReference type="RefSeq" id="WP_078109095.1">
    <property type="nucleotide sequence ID" value="NZ_CP065424.1"/>
</dbReference>
<dbReference type="InterPro" id="IPR052928">
    <property type="entry name" value="Desiccation-related_membrane"/>
</dbReference>
<feature type="transmembrane region" description="Helical" evidence="1">
    <location>
        <begin position="20"/>
        <end position="39"/>
    </location>
</feature>
<dbReference type="Pfam" id="PF12732">
    <property type="entry name" value="YtxH"/>
    <property type="match status" value="1"/>
</dbReference>
<dbReference type="AlphaFoldDB" id="A0A8E2IFA5"/>
<dbReference type="InterPro" id="IPR024623">
    <property type="entry name" value="YtxH"/>
</dbReference>
<keyword evidence="1" id="KW-0472">Membrane</keyword>
<evidence type="ECO:0008006" key="4">
    <source>
        <dbReference type="Google" id="ProtNLM"/>
    </source>
</evidence>
<keyword evidence="1" id="KW-1133">Transmembrane helix</keyword>
<comment type="caution">
    <text evidence="2">The sequence shown here is derived from an EMBL/GenBank/DDBJ whole genome shotgun (WGS) entry which is preliminary data.</text>
</comment>
<proteinExistence type="predicted"/>
<dbReference type="EMBL" id="MTLA01000003">
    <property type="protein sequence ID" value="OOP70363.1"/>
    <property type="molecule type" value="Genomic_DNA"/>
</dbReference>
<evidence type="ECO:0000313" key="3">
    <source>
        <dbReference type="Proteomes" id="UP000189761"/>
    </source>
</evidence>
<name>A0A8E2IFA5_9BACI</name>
<dbReference type="PANTHER" id="PTHR35792">
    <property type="entry name" value="GENERAL STRESS PROTEIN"/>
    <property type="match status" value="1"/>
</dbReference>
<reference evidence="2 3" key="1">
    <citation type="submission" date="2017-01" db="EMBL/GenBank/DDBJ databases">
        <title>Draft genome sequence of Bacillus oleronius.</title>
        <authorList>
            <person name="Allam M."/>
        </authorList>
    </citation>
    <scope>NUCLEOTIDE SEQUENCE [LARGE SCALE GENOMIC DNA]</scope>
    <source>
        <strain evidence="2 3">DSM 9356</strain>
    </source>
</reference>
<keyword evidence="1" id="KW-0812">Transmembrane</keyword>
<organism evidence="2 3">
    <name type="scientific">Heyndrickxia oleronia</name>
    <dbReference type="NCBI Taxonomy" id="38875"/>
    <lineage>
        <taxon>Bacteria</taxon>
        <taxon>Bacillati</taxon>
        <taxon>Bacillota</taxon>
        <taxon>Bacilli</taxon>
        <taxon>Bacillales</taxon>
        <taxon>Bacillaceae</taxon>
        <taxon>Heyndrickxia</taxon>
    </lineage>
</organism>
<evidence type="ECO:0000256" key="1">
    <source>
        <dbReference type="SAM" id="Phobius"/>
    </source>
</evidence>
<keyword evidence="3" id="KW-1185">Reference proteome</keyword>
<dbReference type="PANTHER" id="PTHR35792:SF1">
    <property type="entry name" value="SLL0268 PROTEIN"/>
    <property type="match status" value="1"/>
</dbReference>
<evidence type="ECO:0000313" key="2">
    <source>
        <dbReference type="EMBL" id="OOP70363.1"/>
    </source>
</evidence>
<accession>A0A8E2IFA5</accession>
<dbReference type="Proteomes" id="UP000189761">
    <property type="component" value="Unassembled WGS sequence"/>
</dbReference>
<gene>
    <name evidence="2" type="ORF">BWZ43_00220</name>
</gene>